<feature type="compositionally biased region" description="Low complexity" evidence="3">
    <location>
        <begin position="140"/>
        <end position="151"/>
    </location>
</feature>
<evidence type="ECO:0000313" key="5">
    <source>
        <dbReference type="EMBL" id="CAD8479330.1"/>
    </source>
</evidence>
<organism evidence="5">
    <name type="scientific">Phaeocystis antarctica</name>
    <dbReference type="NCBI Taxonomy" id="33657"/>
    <lineage>
        <taxon>Eukaryota</taxon>
        <taxon>Haptista</taxon>
        <taxon>Haptophyta</taxon>
        <taxon>Prymnesiophyceae</taxon>
        <taxon>Phaeocystales</taxon>
        <taxon>Phaeocystaceae</taxon>
        <taxon>Phaeocystis</taxon>
    </lineage>
</organism>
<feature type="domain" description="Transcription factor CBF/NF-Y/archaeal histone" evidence="4">
    <location>
        <begin position="20"/>
        <end position="84"/>
    </location>
</feature>
<keyword evidence="2" id="KW-0539">Nucleus</keyword>
<feature type="region of interest" description="Disordered" evidence="3">
    <location>
        <begin position="1"/>
        <end position="22"/>
    </location>
</feature>
<dbReference type="GO" id="GO:0000122">
    <property type="term" value="P:negative regulation of transcription by RNA polymerase II"/>
    <property type="evidence" value="ECO:0007669"/>
    <property type="project" value="InterPro"/>
</dbReference>
<reference evidence="5" key="1">
    <citation type="submission" date="2021-01" db="EMBL/GenBank/DDBJ databases">
        <authorList>
            <person name="Corre E."/>
            <person name="Pelletier E."/>
            <person name="Niang G."/>
            <person name="Scheremetjew M."/>
            <person name="Finn R."/>
            <person name="Kale V."/>
            <person name="Holt S."/>
            <person name="Cochrane G."/>
            <person name="Meng A."/>
            <person name="Brown T."/>
            <person name="Cohen L."/>
        </authorList>
    </citation>
    <scope>NUCLEOTIDE SEQUENCE</scope>
    <source>
        <strain evidence="5">CCMP1374</strain>
    </source>
</reference>
<dbReference type="CDD" id="cd22905">
    <property type="entry name" value="HFD_Dr1"/>
    <property type="match status" value="1"/>
</dbReference>
<name>A0A7S0EAA4_9EUKA</name>
<dbReference type="InterPro" id="IPR009072">
    <property type="entry name" value="Histone-fold"/>
</dbReference>
<dbReference type="Gene3D" id="1.10.20.10">
    <property type="entry name" value="Histone, subunit A"/>
    <property type="match status" value="1"/>
</dbReference>
<protein>
    <recommendedName>
        <fullName evidence="4">Transcription factor CBF/NF-Y/archaeal histone domain-containing protein</fullName>
    </recommendedName>
</protein>
<evidence type="ECO:0000256" key="2">
    <source>
        <dbReference type="ARBA" id="ARBA00023242"/>
    </source>
</evidence>
<sequence length="151" mass="16365">MGDDDMMDPGLQGRDDSEIGLPKSTVNKMFKDMLGPEHRLTTEAHGLLHSCLNEFLQILTDQANAASSEGGKNTITEAHVVKALKDLEFKHFAAQVEDLAQPAAKAPPRKKNKMKDSGLSQEELLRMQQELFAESKQKMGASSSASGPAAT</sequence>
<evidence type="ECO:0000256" key="3">
    <source>
        <dbReference type="SAM" id="MobiDB-lite"/>
    </source>
</evidence>
<dbReference type="GO" id="GO:0017054">
    <property type="term" value="C:negative cofactor 2 complex"/>
    <property type="evidence" value="ECO:0007669"/>
    <property type="project" value="InterPro"/>
</dbReference>
<dbReference type="GO" id="GO:0051123">
    <property type="term" value="P:RNA polymerase II preinitiation complex assembly"/>
    <property type="evidence" value="ECO:0007669"/>
    <property type="project" value="TreeGrafter"/>
</dbReference>
<dbReference type="AlphaFoldDB" id="A0A7S0EAA4"/>
<proteinExistence type="predicted"/>
<evidence type="ECO:0000256" key="1">
    <source>
        <dbReference type="ARBA" id="ARBA00004123"/>
    </source>
</evidence>
<dbReference type="GO" id="GO:0017025">
    <property type="term" value="F:TBP-class protein binding"/>
    <property type="evidence" value="ECO:0007669"/>
    <property type="project" value="TreeGrafter"/>
</dbReference>
<accession>A0A7S0EAA4</accession>
<evidence type="ECO:0000259" key="4">
    <source>
        <dbReference type="Pfam" id="PF00808"/>
    </source>
</evidence>
<dbReference type="EMBL" id="HBEP01010808">
    <property type="protein sequence ID" value="CAD8479330.1"/>
    <property type="molecule type" value="Transcribed_RNA"/>
</dbReference>
<feature type="region of interest" description="Disordered" evidence="3">
    <location>
        <begin position="100"/>
        <end position="151"/>
    </location>
</feature>
<dbReference type="SUPFAM" id="SSF47113">
    <property type="entry name" value="Histone-fold"/>
    <property type="match status" value="1"/>
</dbReference>
<dbReference type="GO" id="GO:0016251">
    <property type="term" value="F:RNA polymerase II general transcription initiation factor activity"/>
    <property type="evidence" value="ECO:0007669"/>
    <property type="project" value="TreeGrafter"/>
</dbReference>
<dbReference type="InterPro" id="IPR042225">
    <property type="entry name" value="Ncb2"/>
</dbReference>
<dbReference type="GO" id="GO:0046982">
    <property type="term" value="F:protein heterodimerization activity"/>
    <property type="evidence" value="ECO:0007669"/>
    <property type="project" value="InterPro"/>
</dbReference>
<dbReference type="PANTHER" id="PTHR46138:SF1">
    <property type="entry name" value="PROTEIN DR1"/>
    <property type="match status" value="1"/>
</dbReference>
<comment type="subcellular location">
    <subcellularLocation>
        <location evidence="1">Nucleus</location>
    </subcellularLocation>
</comment>
<dbReference type="InterPro" id="IPR003958">
    <property type="entry name" value="CBFA_NFYB_domain"/>
</dbReference>
<gene>
    <name evidence="5" type="ORF">PANT1444_LOCUS6087</name>
</gene>
<dbReference type="Pfam" id="PF00808">
    <property type="entry name" value="CBFD_NFYB_HMF"/>
    <property type="match status" value="1"/>
</dbReference>
<dbReference type="PANTHER" id="PTHR46138">
    <property type="entry name" value="PROTEIN DR1"/>
    <property type="match status" value="1"/>
</dbReference>